<protein>
    <submittedName>
        <fullName evidence="1">Uncharacterized protein</fullName>
    </submittedName>
</protein>
<proteinExistence type="predicted"/>
<name>A0A225V0F4_9STRA</name>
<gene>
    <name evidence="1" type="ORF">PHMEG_00030492</name>
</gene>
<keyword evidence="2" id="KW-1185">Reference proteome</keyword>
<dbReference type="EMBL" id="NBNE01009173">
    <property type="protein sequence ID" value="OWY98684.1"/>
    <property type="molecule type" value="Genomic_DNA"/>
</dbReference>
<evidence type="ECO:0000313" key="1">
    <source>
        <dbReference type="EMBL" id="OWY98684.1"/>
    </source>
</evidence>
<comment type="caution">
    <text evidence="1">The sequence shown here is derived from an EMBL/GenBank/DDBJ whole genome shotgun (WGS) entry which is preliminary data.</text>
</comment>
<dbReference type="OrthoDB" id="10330070at2759"/>
<accession>A0A225V0F4</accession>
<reference evidence="2" key="1">
    <citation type="submission" date="2017-03" db="EMBL/GenBank/DDBJ databases">
        <title>Phytopthora megakarya and P. palmivora, two closely related causual agents of cacao black pod achieved similar genome size and gene model numbers by different mechanisms.</title>
        <authorList>
            <person name="Ali S."/>
            <person name="Shao J."/>
            <person name="Larry D.J."/>
            <person name="Kronmiller B."/>
            <person name="Shen D."/>
            <person name="Strem M.D."/>
            <person name="Melnick R.L."/>
            <person name="Guiltinan M.J."/>
            <person name="Tyler B.M."/>
            <person name="Meinhardt L.W."/>
            <person name="Bailey B.A."/>
        </authorList>
    </citation>
    <scope>NUCLEOTIDE SEQUENCE [LARGE SCALE GENOMIC DNA]</scope>
    <source>
        <strain evidence="2">zdho120</strain>
    </source>
</reference>
<organism evidence="1 2">
    <name type="scientific">Phytophthora megakarya</name>
    <dbReference type="NCBI Taxonomy" id="4795"/>
    <lineage>
        <taxon>Eukaryota</taxon>
        <taxon>Sar</taxon>
        <taxon>Stramenopiles</taxon>
        <taxon>Oomycota</taxon>
        <taxon>Peronosporomycetes</taxon>
        <taxon>Peronosporales</taxon>
        <taxon>Peronosporaceae</taxon>
        <taxon>Phytophthora</taxon>
    </lineage>
</organism>
<dbReference type="AlphaFoldDB" id="A0A225V0F4"/>
<evidence type="ECO:0000313" key="2">
    <source>
        <dbReference type="Proteomes" id="UP000198211"/>
    </source>
</evidence>
<dbReference type="Proteomes" id="UP000198211">
    <property type="component" value="Unassembled WGS sequence"/>
</dbReference>
<sequence length="77" mass="8777">MTPVGVITRPHHLAFVVYKQILSRPRKRPYSANVPYTRSSTTRNSSIVSAYIKRSSTQASTWLYNKSALRIIFSTDC</sequence>